<dbReference type="Proteomes" id="UP000865968">
    <property type="component" value="Unassembled WGS sequence"/>
</dbReference>
<dbReference type="Gene3D" id="1.10.4120.20">
    <property type="match status" value="1"/>
</dbReference>
<gene>
    <name evidence="1" type="ORF">I8608_003798</name>
</gene>
<accession>A0AAN5MKP0</accession>
<dbReference type="AlphaFoldDB" id="A0AAN5MKP0"/>
<organism evidence="1 2">
    <name type="scientific">Morganella morganii</name>
    <name type="common">Proteus morganii</name>
    <dbReference type="NCBI Taxonomy" id="582"/>
    <lineage>
        <taxon>Bacteria</taxon>
        <taxon>Pseudomonadati</taxon>
        <taxon>Pseudomonadota</taxon>
        <taxon>Gammaproteobacteria</taxon>
        <taxon>Enterobacterales</taxon>
        <taxon>Morganellaceae</taxon>
        <taxon>Morganella</taxon>
    </lineage>
</organism>
<proteinExistence type="predicted"/>
<comment type="caution">
    <text evidence="1">The sequence shown here is derived from an EMBL/GenBank/DDBJ whole genome shotgun (WGS) entry which is preliminary data.</text>
</comment>
<sequence>MKLMDIASKKIFTKSSHKTTPPLMLVTMLKEKIIQIENKNLEFSSKYINITTDITRLSNSVLKYQVDIESNDLKVHGPTEEEKNKTPDEILNNRLKGWCDQEQKTTIPSVIYRIIDKEVEEKGMKLSGKVKEEILDLINEAYIPIRTLEKKSSVISMMNALKSDRILKSKIDTMKIKKELINDIKKEAPEEFKFLVDHFHKNDEIKQNEKLLTPDEIVVYYDIPIVREITGKMISDVYYSLIEHIYNTLFSDTKKGGNLDFRAMETDIKNEIKSEIGRQELSLSQNKSSNKKIDPEDEKRLITENFIRRKFYSEIKATPYSPEKEREKLFEMLDKSFFNEGFSDQRATLNPDIKFTSPSKLMSSSVKNISDQDTDDLIKIMEEIHGKGDISDQRVVITR</sequence>
<evidence type="ECO:0000313" key="2">
    <source>
        <dbReference type="Proteomes" id="UP000865968"/>
    </source>
</evidence>
<reference evidence="1" key="1">
    <citation type="journal article" date="2018" name="Genome Biol.">
        <title>SKESA: strategic k-mer extension for scrupulous assemblies.</title>
        <authorList>
            <person name="Souvorov A."/>
            <person name="Agarwala R."/>
            <person name="Lipman D.J."/>
        </authorList>
    </citation>
    <scope>NUCLEOTIDE SEQUENCE</scope>
    <source>
        <strain evidence="1">Morganella morganii ARLG-3209</strain>
    </source>
</reference>
<evidence type="ECO:0000313" key="1">
    <source>
        <dbReference type="EMBL" id="HAT3810887.1"/>
    </source>
</evidence>
<protein>
    <submittedName>
        <fullName evidence="1">Uncharacterized protein</fullName>
    </submittedName>
</protein>
<name>A0AAN5MKP0_MORMO</name>
<dbReference type="EMBL" id="DACSWI010000017">
    <property type="protein sequence ID" value="HAT3810887.1"/>
    <property type="molecule type" value="Genomic_DNA"/>
</dbReference>
<reference evidence="1" key="2">
    <citation type="submission" date="2020-10" db="EMBL/GenBank/DDBJ databases">
        <authorList>
            <consortium name="NCBI Pathogen Detection Project"/>
        </authorList>
    </citation>
    <scope>NUCLEOTIDE SEQUENCE</scope>
    <source>
        <strain evidence="1">Morganella morganii ARLG-3209</strain>
    </source>
</reference>